<feature type="region of interest" description="Disordered" evidence="8">
    <location>
        <begin position="152"/>
        <end position="238"/>
    </location>
</feature>
<evidence type="ECO:0000256" key="7">
    <source>
        <dbReference type="ARBA" id="ARBA00023136"/>
    </source>
</evidence>
<evidence type="ECO:0000256" key="1">
    <source>
        <dbReference type="ARBA" id="ARBA00004370"/>
    </source>
</evidence>
<protein>
    <recommendedName>
        <fullName evidence="9">Hedgehog/Intein (Hint) domain-containing protein</fullName>
    </recommendedName>
</protein>
<keyword evidence="7" id="KW-0472">Membrane</keyword>
<dbReference type="Pfam" id="PF00353">
    <property type="entry name" value="HemolysinCabind"/>
    <property type="match status" value="9"/>
</dbReference>
<keyword evidence="6" id="KW-0843">Virulence</keyword>
<sequence length="1421" mass="144566">MAIYLFSGFTEQDLVSTHAINTGQSFTVPGATTHRFRVEDDDGRMSGDTVSGGVSDDRSQTVSIRRGDAHAGSGHVYLDEVYTLQDEAGHQYIMYELEVEGTGEDFYVFQDPPPAPGTHLTVIAREDATAGEVSYDDFAGDDHLEETDREGATVYGGAGDDKIAQGGGSHTSHGGRGDDRLTGGDGDDVLHGGAGDDTLRGNGGADRLHGGDGDDHVAGGAGNDTIHGGRGADTLQGDEGDDLFVFEDDFGNDVIDGGTSRFDTDTDRIDLTGLSRGVEITYKAAETGAIRQGGSTARFEEIERIEASEQSDSIDASAVSSGMAVSGRGGDDKIRGGSGADSLSGGAGEDRIEGGAGDDRITGGAGDDSLSGGAGEDHIDGGTGADAIFGGAGDDKLLGGAGEDRLDGGSGDDRVDLGPRPGETDTVVLSDGGGDDVVFNFEAPVENADGSWTGRDRVDVSGLHDAKGQAVNIWDVTVIAAPDDAADSILSFPNGESLRLVGVPAGEIDSPRALIAMGIPSSDGIVHGTSGDDVMTPGWADEDGDRVDSDDAVYGSTTGDEDIIAAGAGNDEVWAGAADDRVSGGTGHDTIHGGAGKDTLHGEAGDDTIHGDAGNDRIYGGAGNDHIETGAGSDTVFGGAGDDVVDDRADTETASRNIILGEDGHDTIMMGAATDWVDAGAGNDTVRGGAGDDLLYGEAGDDAIEGGAGDDEIAGGHGSDRISGGEGDDVIATGGMTDDGIASHDTAHGGGGDDLFMPSADFDDATILGGETGEVAGDTIDLGASHRFAHGATHSSPVRDYRLDLSDADAESGSITDGTGTWTYGEIENLRLGAGTETLRLADGSGDDRVIGFEAPTQEADGSYTAKDLIDVSDMTDADGFRINTDDVTVSDDGAGNARLAFPNGETLTLVGVAPAAVLGPAALAAMGIPRPDGTIDGSAGDDLIDAGYMGDPEGERVDGGDSIAIPGGDDDLIMAGAGDDEAHGGAGDDTLFGGAGDDALHGDAGDDALHGDAGNDALFGGQGSDRFALADGFGEDSIDGGEDAGGGDRDVIDAGALSSGIDVTYSGDEAGRLVSGTDGARFKNIEAIEGSAQADRMDAGASRSGTTLSGGGGDDSLTGGAGDDALHGDAGHDTITGGRGSDRIEGGAGDDRIHIAHGDTAEGGAGDDLFLFDDEGETDTPDTTVTGGKGFDTLDLRSTSRLETLDMTKGPDGWSGSVLMDNGSTMRFSQMERVICFTADTRIATPFGPRRAGDLAVGDLVLTRDHGPRPLRWTGSRRTAATGNCAPIRLRPGVLPGLERDLLVSPQHRMLFEGYRAQLLFGEEEVLIAARHLVDGRDVTVEEGGEVTYVHLLFDAHEIVMAEGAATESFQPGLRGILGLDDASRARLLDTCPGLRAMPDNWGPSARPTLRAHEAKALFA</sequence>
<dbReference type="PANTHER" id="PTHR38340:SF1">
    <property type="entry name" value="S-LAYER PROTEIN"/>
    <property type="match status" value="1"/>
</dbReference>
<name>A0A2G1MCB4_9RHOB</name>
<dbReference type="SUPFAM" id="SSF51120">
    <property type="entry name" value="beta-Roll"/>
    <property type="match status" value="6"/>
</dbReference>
<feature type="compositionally biased region" description="Basic and acidic residues" evidence="8">
    <location>
        <begin position="348"/>
        <end position="361"/>
    </location>
</feature>
<evidence type="ECO:0000259" key="9">
    <source>
        <dbReference type="Pfam" id="PF13403"/>
    </source>
</evidence>
<keyword evidence="3" id="KW-0964">Secreted</keyword>
<dbReference type="InterPro" id="IPR003995">
    <property type="entry name" value="RTX_toxin_determinant-A"/>
</dbReference>
<gene>
    <name evidence="10" type="ORF">CJ301_16960</name>
</gene>
<dbReference type="Pfam" id="PF13403">
    <property type="entry name" value="Hint_2"/>
    <property type="match status" value="1"/>
</dbReference>
<dbReference type="GO" id="GO:0090729">
    <property type="term" value="F:toxin activity"/>
    <property type="evidence" value="ECO:0007669"/>
    <property type="project" value="UniProtKB-KW"/>
</dbReference>
<accession>A0A2G1MCB4</accession>
<evidence type="ECO:0000256" key="2">
    <source>
        <dbReference type="ARBA" id="ARBA00004613"/>
    </source>
</evidence>
<dbReference type="OrthoDB" id="6305173at2"/>
<dbReference type="PRINTS" id="PR00313">
    <property type="entry name" value="CABNDNGRPT"/>
</dbReference>
<feature type="compositionally biased region" description="Basic and acidic residues" evidence="8">
    <location>
        <begin position="399"/>
        <end position="417"/>
    </location>
</feature>
<evidence type="ECO:0000256" key="8">
    <source>
        <dbReference type="SAM" id="MobiDB-lite"/>
    </source>
</evidence>
<evidence type="ECO:0000256" key="6">
    <source>
        <dbReference type="ARBA" id="ARBA00023026"/>
    </source>
</evidence>
<evidence type="ECO:0000256" key="4">
    <source>
        <dbReference type="ARBA" id="ARBA00022656"/>
    </source>
</evidence>
<feature type="compositionally biased region" description="Gly residues" evidence="8">
    <location>
        <begin position="1109"/>
        <end position="1123"/>
    </location>
</feature>
<keyword evidence="4" id="KW-0800">Toxin</keyword>
<dbReference type="Proteomes" id="UP000221860">
    <property type="component" value="Unassembled WGS sequence"/>
</dbReference>
<evidence type="ECO:0000313" key="11">
    <source>
        <dbReference type="Proteomes" id="UP000221860"/>
    </source>
</evidence>
<organism evidence="10 11">
    <name type="scientific">Limimaricola cinnabarinus</name>
    <dbReference type="NCBI Taxonomy" id="1125964"/>
    <lineage>
        <taxon>Bacteria</taxon>
        <taxon>Pseudomonadati</taxon>
        <taxon>Pseudomonadota</taxon>
        <taxon>Alphaproteobacteria</taxon>
        <taxon>Rhodobacterales</taxon>
        <taxon>Paracoccaceae</taxon>
        <taxon>Limimaricola</taxon>
    </lineage>
</organism>
<feature type="region of interest" description="Disordered" evidence="8">
    <location>
        <begin position="973"/>
        <end position="992"/>
    </location>
</feature>
<dbReference type="PROSITE" id="PS00330">
    <property type="entry name" value="HEMOLYSIN_CALCIUM"/>
    <property type="match status" value="11"/>
</dbReference>
<dbReference type="InterPro" id="IPR036844">
    <property type="entry name" value="Hint_dom_sf"/>
</dbReference>
<dbReference type="PANTHER" id="PTHR38340">
    <property type="entry name" value="S-LAYER PROTEIN"/>
    <property type="match status" value="1"/>
</dbReference>
<dbReference type="GO" id="GO:0016020">
    <property type="term" value="C:membrane"/>
    <property type="evidence" value="ECO:0007669"/>
    <property type="project" value="UniProtKB-SubCell"/>
</dbReference>
<feature type="region of interest" description="Disordered" evidence="8">
    <location>
        <begin position="399"/>
        <end position="433"/>
    </location>
</feature>
<proteinExistence type="predicted"/>
<comment type="subcellular location">
    <subcellularLocation>
        <location evidence="1">Membrane</location>
    </subcellularLocation>
    <subcellularLocation>
        <location evidence="2">Secreted</location>
    </subcellularLocation>
</comment>
<feature type="region of interest" description="Disordered" evidence="8">
    <location>
        <begin position="581"/>
        <end position="605"/>
    </location>
</feature>
<feature type="region of interest" description="Disordered" evidence="8">
    <location>
        <begin position="307"/>
        <end position="386"/>
    </location>
</feature>
<evidence type="ECO:0000256" key="5">
    <source>
        <dbReference type="ARBA" id="ARBA00022737"/>
    </source>
</evidence>
<feature type="compositionally biased region" description="Basic and acidic residues" evidence="8">
    <location>
        <begin position="206"/>
        <end position="217"/>
    </location>
</feature>
<dbReference type="GO" id="GO:0005509">
    <property type="term" value="F:calcium ion binding"/>
    <property type="evidence" value="ECO:0007669"/>
    <property type="project" value="InterPro"/>
</dbReference>
<comment type="caution">
    <text evidence="10">The sequence shown here is derived from an EMBL/GenBank/DDBJ whole genome shotgun (WGS) entry which is preliminary data.</text>
</comment>
<keyword evidence="11" id="KW-1185">Reference proteome</keyword>
<feature type="compositionally biased region" description="Basic and acidic residues" evidence="8">
    <location>
        <begin position="1141"/>
        <end position="1161"/>
    </location>
</feature>
<dbReference type="PRINTS" id="PR01488">
    <property type="entry name" value="RTXTOXINA"/>
</dbReference>
<dbReference type="InterPro" id="IPR050557">
    <property type="entry name" value="RTX_toxin/Mannuronan_C5-epim"/>
</dbReference>
<dbReference type="SUPFAM" id="SSF51294">
    <property type="entry name" value="Hedgehog/intein (Hint) domain"/>
    <property type="match status" value="1"/>
</dbReference>
<dbReference type="InterPro" id="IPR028992">
    <property type="entry name" value="Hedgehog/Intein_dom"/>
</dbReference>
<dbReference type="GO" id="GO:0005576">
    <property type="term" value="C:extracellular region"/>
    <property type="evidence" value="ECO:0007669"/>
    <property type="project" value="UniProtKB-SubCell"/>
</dbReference>
<dbReference type="Gene3D" id="2.150.10.10">
    <property type="entry name" value="Serralysin-like metalloprotease, C-terminal"/>
    <property type="match status" value="9"/>
</dbReference>
<feature type="domain" description="Hedgehog/Intein (Hint)" evidence="9">
    <location>
        <begin position="1236"/>
        <end position="1374"/>
    </location>
</feature>
<dbReference type="InterPro" id="IPR018511">
    <property type="entry name" value="Hemolysin-typ_Ca-bd_CS"/>
</dbReference>
<reference evidence="10 11" key="1">
    <citation type="submission" date="2017-08" db="EMBL/GenBank/DDBJ databases">
        <title>Draft Genome Sequence of Loktanella cinnabarina Strain XM1, Isolated from Coastal Surface Water.</title>
        <authorList>
            <person name="Ma R."/>
            <person name="Wang J."/>
            <person name="Wang Q."/>
            <person name="Ma Z."/>
            <person name="Li J."/>
            <person name="Chen L."/>
        </authorList>
    </citation>
    <scope>NUCLEOTIDE SEQUENCE [LARGE SCALE GENOMIC DNA]</scope>
    <source>
        <strain evidence="10 11">XM1</strain>
    </source>
</reference>
<dbReference type="InterPro" id="IPR011049">
    <property type="entry name" value="Serralysin-like_metalloprot_C"/>
</dbReference>
<dbReference type="InterPro" id="IPR001343">
    <property type="entry name" value="Hemolysn_Ca-bd"/>
</dbReference>
<feature type="region of interest" description="Disordered" evidence="8">
    <location>
        <begin position="1094"/>
        <end position="1167"/>
    </location>
</feature>
<feature type="compositionally biased region" description="Low complexity" evidence="8">
    <location>
        <begin position="316"/>
        <end position="326"/>
    </location>
</feature>
<dbReference type="Gene3D" id="2.170.16.10">
    <property type="entry name" value="Hedgehog/Intein (Hint) domain"/>
    <property type="match status" value="1"/>
</dbReference>
<keyword evidence="5" id="KW-0677">Repeat</keyword>
<dbReference type="EMBL" id="NQWH01000042">
    <property type="protein sequence ID" value="PHP26338.1"/>
    <property type="molecule type" value="Genomic_DNA"/>
</dbReference>
<evidence type="ECO:0000313" key="10">
    <source>
        <dbReference type="EMBL" id="PHP26338.1"/>
    </source>
</evidence>
<evidence type="ECO:0000256" key="3">
    <source>
        <dbReference type="ARBA" id="ARBA00022525"/>
    </source>
</evidence>
<dbReference type="RefSeq" id="WP_099278544.1">
    <property type="nucleotide sequence ID" value="NZ_KZ304982.1"/>
</dbReference>